<dbReference type="InterPro" id="IPR005835">
    <property type="entry name" value="NTP_transferase_dom"/>
</dbReference>
<dbReference type="Gene3D" id="3.90.550.10">
    <property type="entry name" value="Spore Coat Polysaccharide Biosynthesis Protein SpsA, Chain A"/>
    <property type="match status" value="1"/>
</dbReference>
<accession>A0A2Z4MFK1</accession>
<dbReference type="PANTHER" id="PTHR47183">
    <property type="entry name" value="GLUCOSE-1-PHOSPHATE CYTIDYLYLTRANSFERASE-RELATED"/>
    <property type="match status" value="1"/>
</dbReference>
<dbReference type="NCBIfam" id="TIGR02623">
    <property type="entry name" value="G1P_cyt_trans"/>
    <property type="match status" value="1"/>
</dbReference>
<evidence type="ECO:0000259" key="1">
    <source>
        <dbReference type="Pfam" id="PF00483"/>
    </source>
</evidence>
<dbReference type="InterPro" id="IPR013446">
    <property type="entry name" value="G1P_cyt_trans-like"/>
</dbReference>
<dbReference type="AlphaFoldDB" id="A0A2Z4MFK1"/>
<dbReference type="PANTHER" id="PTHR47183:SF1">
    <property type="entry name" value="GLUCOSE-1-PHOSPHATE CYTIDYLYLTRANSFERASE"/>
    <property type="match status" value="1"/>
</dbReference>
<evidence type="ECO:0000313" key="2">
    <source>
        <dbReference type="EMBL" id="AWX55213.1"/>
    </source>
</evidence>
<dbReference type="InterPro" id="IPR029044">
    <property type="entry name" value="Nucleotide-diphossugar_trans"/>
</dbReference>
<protein>
    <submittedName>
        <fullName evidence="2">Glucose-1-phosphate cytidylyltransferase</fullName>
        <ecNumber evidence="2">2.7.7.33</ecNumber>
    </submittedName>
</protein>
<evidence type="ECO:0000313" key="3">
    <source>
        <dbReference type="Proteomes" id="UP000036061"/>
    </source>
</evidence>
<dbReference type="Proteomes" id="UP000036061">
    <property type="component" value="Chromosome"/>
</dbReference>
<reference evidence="2 3" key="1">
    <citation type="journal article" date="2015" name="Genome Announc.">
        <title>Draft Genome Sequence of Brevibacillus brevis DZQ7, a Plant Growth-Promoting Rhizobacterium with Broad-Spectrum Antimicrobial Activity.</title>
        <authorList>
            <person name="Hou Q."/>
            <person name="Wang C."/>
            <person name="Hou X."/>
            <person name="Xia Z."/>
            <person name="Ye J."/>
            <person name="Liu K."/>
            <person name="Liu H."/>
            <person name="Wang J."/>
            <person name="Guo H."/>
            <person name="Yu X."/>
            <person name="Yang Y."/>
            <person name="Du B."/>
            <person name="Ding Y."/>
        </authorList>
    </citation>
    <scope>NUCLEOTIDE SEQUENCE [LARGE SCALE GENOMIC DNA]</scope>
    <source>
        <strain evidence="2 3">DZQ7</strain>
    </source>
</reference>
<dbReference type="EMBL" id="CP030117">
    <property type="protein sequence ID" value="AWX55213.1"/>
    <property type="molecule type" value="Genomic_DNA"/>
</dbReference>
<dbReference type="SUPFAM" id="SSF53448">
    <property type="entry name" value="Nucleotide-diphospho-sugar transferases"/>
    <property type="match status" value="1"/>
</dbReference>
<dbReference type="EC" id="2.7.7.33" evidence="2"/>
<keyword evidence="2" id="KW-0548">Nucleotidyltransferase</keyword>
<gene>
    <name evidence="2" type="primary">rfbF</name>
    <name evidence="2" type="ORF">AB432_009245</name>
</gene>
<dbReference type="Pfam" id="PF00483">
    <property type="entry name" value="NTP_transferase"/>
    <property type="match status" value="1"/>
</dbReference>
<dbReference type="InterPro" id="IPR046981">
    <property type="entry name" value="G1P_cyt_trans"/>
</dbReference>
<feature type="domain" description="Nucleotidyl transferase" evidence="1">
    <location>
        <begin position="2"/>
        <end position="215"/>
    </location>
</feature>
<proteinExistence type="predicted"/>
<dbReference type="GO" id="GO:0009243">
    <property type="term" value="P:O antigen biosynthetic process"/>
    <property type="evidence" value="ECO:0007669"/>
    <property type="project" value="InterPro"/>
</dbReference>
<name>A0A2Z4MFK1_BREBE</name>
<sequence length="259" mass="29360">MKVVILAGGYGTRIGEETHLRPKPLIEIGEWPIICHIMSTYSKYGFHDFIICLGYKGYMIKEYFAHYFLHHSDVTFDFRNDNQVTFHNHNAAPWRVTLIDTGKDTGTGGRVKRIQKYVGEETFMLTYGDGLSDIDIEKLVKFHRAHKKLATITTTQPPGRFGALDIADGSTVTGFQEKPKGDGGWINAGFFVMEPGVFDYIAGDETVLEKEPLESLAKANQLMAFKHTGFWHPMDTLRDKNYLEELWKSGKAAWATSRT</sequence>
<dbReference type="CDD" id="cd02524">
    <property type="entry name" value="G1P_cytidylyltransferase"/>
    <property type="match status" value="1"/>
</dbReference>
<organism evidence="2 3">
    <name type="scientific">Brevibacillus brevis</name>
    <name type="common">Bacillus brevis</name>
    <dbReference type="NCBI Taxonomy" id="1393"/>
    <lineage>
        <taxon>Bacteria</taxon>
        <taxon>Bacillati</taxon>
        <taxon>Bacillota</taxon>
        <taxon>Bacilli</taxon>
        <taxon>Bacillales</taxon>
        <taxon>Paenibacillaceae</taxon>
        <taxon>Brevibacillus</taxon>
    </lineage>
</organism>
<dbReference type="RefSeq" id="WP_048032032.1">
    <property type="nucleotide sequence ID" value="NZ_CP030117.1"/>
</dbReference>
<dbReference type="GO" id="GO:0047343">
    <property type="term" value="F:glucose-1-phosphate cytidylyltransferase activity"/>
    <property type="evidence" value="ECO:0007669"/>
    <property type="project" value="UniProtKB-EC"/>
</dbReference>
<keyword evidence="2" id="KW-0808">Transferase</keyword>